<reference evidence="1 2" key="1">
    <citation type="submission" date="2019-02" db="EMBL/GenBank/DDBJ databases">
        <title>Deep-cultivation of Planctomycetes and their phenomic and genomic characterization uncovers novel biology.</title>
        <authorList>
            <person name="Wiegand S."/>
            <person name="Jogler M."/>
            <person name="Boedeker C."/>
            <person name="Pinto D."/>
            <person name="Vollmers J."/>
            <person name="Rivas-Marin E."/>
            <person name="Kohn T."/>
            <person name="Peeters S.H."/>
            <person name="Heuer A."/>
            <person name="Rast P."/>
            <person name="Oberbeckmann S."/>
            <person name="Bunk B."/>
            <person name="Jeske O."/>
            <person name="Meyerdierks A."/>
            <person name="Storesund J.E."/>
            <person name="Kallscheuer N."/>
            <person name="Luecker S."/>
            <person name="Lage O.M."/>
            <person name="Pohl T."/>
            <person name="Merkel B.J."/>
            <person name="Hornburger P."/>
            <person name="Mueller R.-W."/>
            <person name="Bruemmer F."/>
            <person name="Labrenz M."/>
            <person name="Spormann A.M."/>
            <person name="Op den Camp H."/>
            <person name="Overmann J."/>
            <person name="Amann R."/>
            <person name="Jetten M.S.M."/>
            <person name="Mascher T."/>
            <person name="Medema M.H."/>
            <person name="Devos D.P."/>
            <person name="Kaster A.-K."/>
            <person name="Ovreas L."/>
            <person name="Rohde M."/>
            <person name="Galperin M.Y."/>
            <person name="Jogler C."/>
        </authorList>
    </citation>
    <scope>NUCLEOTIDE SEQUENCE [LARGE SCALE GENOMIC DNA]</scope>
    <source>
        <strain evidence="1 2">Q31a</strain>
    </source>
</reference>
<sequence>MINVMVSYKVKPEFVHDNNANIQRFLKDFAELNTTPFRFEVFTKTDGVTFVHCSSTLTNPSKMKSLTPHLSRNFRDLGMKAGWTERTAPNC</sequence>
<dbReference type="Proteomes" id="UP000318017">
    <property type="component" value="Chromosome"/>
</dbReference>
<name>A0A518G4E9_9BACT</name>
<keyword evidence="2" id="KW-1185">Reference proteome</keyword>
<evidence type="ECO:0000313" key="2">
    <source>
        <dbReference type="Proteomes" id="UP000318017"/>
    </source>
</evidence>
<dbReference type="AlphaFoldDB" id="A0A518G4E9"/>
<organism evidence="1 2">
    <name type="scientific">Aureliella helgolandensis</name>
    <dbReference type="NCBI Taxonomy" id="2527968"/>
    <lineage>
        <taxon>Bacteria</taxon>
        <taxon>Pseudomonadati</taxon>
        <taxon>Planctomycetota</taxon>
        <taxon>Planctomycetia</taxon>
        <taxon>Pirellulales</taxon>
        <taxon>Pirellulaceae</taxon>
        <taxon>Aureliella</taxon>
    </lineage>
</organism>
<accession>A0A518G4E9</accession>
<proteinExistence type="predicted"/>
<evidence type="ECO:0000313" key="1">
    <source>
        <dbReference type="EMBL" id="QDV23419.1"/>
    </source>
</evidence>
<gene>
    <name evidence="1" type="ORF">Q31a_17170</name>
</gene>
<protein>
    <submittedName>
        <fullName evidence="1">Uncharacterized protein</fullName>
    </submittedName>
</protein>
<dbReference type="KEGG" id="ahel:Q31a_17170"/>
<dbReference type="EMBL" id="CP036298">
    <property type="protein sequence ID" value="QDV23419.1"/>
    <property type="molecule type" value="Genomic_DNA"/>
</dbReference>